<dbReference type="VEuPathDB" id="AmoebaDB:NF0058710"/>
<dbReference type="GO" id="GO:0018169">
    <property type="term" value="F:ribosomal S6-glutamic acid ligase activity"/>
    <property type="evidence" value="ECO:0007669"/>
    <property type="project" value="TreeGrafter"/>
</dbReference>
<dbReference type="InterPro" id="IPR047778">
    <property type="entry name" value="STM4014-like"/>
</dbReference>
<evidence type="ECO:0000313" key="2">
    <source>
        <dbReference type="EMBL" id="KAF0975755.1"/>
    </source>
</evidence>
<organism evidence="2 3">
    <name type="scientific">Naegleria fowleri</name>
    <name type="common">Brain eating amoeba</name>
    <dbReference type="NCBI Taxonomy" id="5763"/>
    <lineage>
        <taxon>Eukaryota</taxon>
        <taxon>Discoba</taxon>
        <taxon>Heterolobosea</taxon>
        <taxon>Tetramitia</taxon>
        <taxon>Eutetramitia</taxon>
        <taxon>Vahlkampfiidae</taxon>
        <taxon>Naegleria</taxon>
    </lineage>
</organism>
<gene>
    <name evidence="2" type="ORF">FDP41_005082</name>
</gene>
<keyword evidence="3" id="KW-1185">Reference proteome</keyword>
<reference evidence="2 3" key="1">
    <citation type="journal article" date="2019" name="Sci. Rep.">
        <title>Nanopore sequencing improves the draft genome of the human pathogenic amoeba Naegleria fowleri.</title>
        <authorList>
            <person name="Liechti N."/>
            <person name="Schurch N."/>
            <person name="Bruggmann R."/>
            <person name="Wittwer M."/>
        </authorList>
    </citation>
    <scope>NUCLEOTIDE SEQUENCE [LARGE SCALE GENOMIC DNA]</scope>
    <source>
        <strain evidence="2 3">ATCC 30894</strain>
    </source>
</reference>
<dbReference type="Gene3D" id="3.30.470.20">
    <property type="entry name" value="ATP-grasp fold, B domain"/>
    <property type="match status" value="1"/>
</dbReference>
<feature type="compositionally biased region" description="Polar residues" evidence="1">
    <location>
        <begin position="1"/>
        <end position="11"/>
    </location>
</feature>
<dbReference type="VEuPathDB" id="AmoebaDB:FDP41_005082"/>
<dbReference type="AlphaFoldDB" id="A0A6A5BQM7"/>
<dbReference type="SUPFAM" id="SSF56059">
    <property type="entry name" value="Glutathione synthetase ATP-binding domain-like"/>
    <property type="match status" value="1"/>
</dbReference>
<protein>
    <recommendedName>
        <fullName evidence="4">ATP-grasp domain-containing protein</fullName>
    </recommendedName>
</protein>
<proteinExistence type="predicted"/>
<accession>A0A6A5BQM7</accession>
<evidence type="ECO:0000256" key="1">
    <source>
        <dbReference type="SAM" id="MobiDB-lite"/>
    </source>
</evidence>
<dbReference type="GeneID" id="68112300"/>
<dbReference type="NCBIfam" id="NF038074">
    <property type="entry name" value="fam_STM4014"/>
    <property type="match status" value="1"/>
</dbReference>
<comment type="caution">
    <text evidence="2">The sequence shown here is derived from an EMBL/GenBank/DDBJ whole genome shotgun (WGS) entry which is preliminary data.</text>
</comment>
<dbReference type="PANTHER" id="PTHR21621">
    <property type="entry name" value="RIBOSOMAL PROTEIN S6 MODIFICATION PROTEIN"/>
    <property type="match status" value="1"/>
</dbReference>
<dbReference type="RefSeq" id="XP_044560468.1">
    <property type="nucleotide sequence ID" value="XM_044708568.1"/>
</dbReference>
<dbReference type="EMBL" id="VFQX01000043">
    <property type="protein sequence ID" value="KAF0975755.1"/>
    <property type="molecule type" value="Genomic_DNA"/>
</dbReference>
<dbReference type="GO" id="GO:0005737">
    <property type="term" value="C:cytoplasm"/>
    <property type="evidence" value="ECO:0007669"/>
    <property type="project" value="TreeGrafter"/>
</dbReference>
<sequence length="585" mass="67929">MIPTTRSNHQDLPSYDQHATGNNNQHQHTTHSNEELLKETENRKQIPSYIEECMLRINQLPVQDSRDIFALIHPRVKAYILSWTILSFENTSERRENICKLSFICREWRQLLKDLVRYKCLDFDMHSTTILGNMFDGFKIVPLKAIRQRYIIIGNEENRRVGYFQSALASFGLPPAECVTWETLVSAGTVNPINHQINVVDNNEIAQVDWAAIIDKIKRAYKRKTNQDLRTEDIMVRVDSPGENFFVERGLFSLGCQAMNNEALGTRISEYDINNTLAFDLGQVRYVKQWYLGFVNALNQIYSTLKHHGLINFNATAEEIAITFDKRLCHQLLSRHGIPVPKAFYNITSYDELLSVTREHSMNRVFVKLAHGSSASGVIAYCYMEQQLTEIIPPVLKELATTSAELVRDRNFPQFFKIYNSLRIRRYTRNEDIREVINFVCGEGVIVEEWLEKANYMGRGNFDLRIVVIGGKIMNFVVRTSKSPMTNLHLGNKRGECDEFLRLIEYKAPGSWERIKETCHKIHTHCLPNALCLGIDVMLSEDFKEHYILEVNGFGDLIPRVYYDNFDTYQNQLREALERSLFLWN</sequence>
<feature type="compositionally biased region" description="Low complexity" evidence="1">
    <location>
        <begin position="17"/>
        <end position="27"/>
    </location>
</feature>
<dbReference type="Proteomes" id="UP000444721">
    <property type="component" value="Unassembled WGS sequence"/>
</dbReference>
<dbReference type="OrthoDB" id="10250314at2759"/>
<name>A0A6A5BQM7_NAEFO</name>
<feature type="region of interest" description="Disordered" evidence="1">
    <location>
        <begin position="1"/>
        <end position="38"/>
    </location>
</feature>
<dbReference type="VEuPathDB" id="AmoebaDB:NfTy_051470"/>
<evidence type="ECO:0008006" key="4">
    <source>
        <dbReference type="Google" id="ProtNLM"/>
    </source>
</evidence>
<dbReference type="OMA" id="QWFRGYC"/>
<dbReference type="PANTHER" id="PTHR21621:SF0">
    <property type="entry name" value="BETA-CITRYLGLUTAMATE SYNTHASE B-RELATED"/>
    <property type="match status" value="1"/>
</dbReference>
<evidence type="ECO:0000313" key="3">
    <source>
        <dbReference type="Proteomes" id="UP000444721"/>
    </source>
</evidence>